<feature type="domain" description="Carboxylesterase type B" evidence="7">
    <location>
        <begin position="20"/>
        <end position="538"/>
    </location>
</feature>
<evidence type="ECO:0000313" key="8">
    <source>
        <dbReference type="Proteomes" id="UP000515160"/>
    </source>
</evidence>
<protein>
    <recommendedName>
        <fullName evidence="6">Carboxylic ester hydrolase</fullName>
        <ecNumber evidence="6">3.1.1.-</ecNumber>
    </recommendedName>
</protein>
<comment type="similarity">
    <text evidence="1 6">Belongs to the type-B carboxylesterase/lipase family.</text>
</comment>
<dbReference type="GeneID" id="117574764"/>
<dbReference type="GO" id="GO:0052689">
    <property type="term" value="F:carboxylic ester hydrolase activity"/>
    <property type="evidence" value="ECO:0007669"/>
    <property type="project" value="UniProtKB-KW"/>
</dbReference>
<dbReference type="Pfam" id="PF00135">
    <property type="entry name" value="COesterase"/>
    <property type="match status" value="1"/>
</dbReference>
<feature type="chain" id="PRO_5039760601" description="Carboxylic ester hydrolase" evidence="6">
    <location>
        <begin position="19"/>
        <end position="553"/>
    </location>
</feature>
<evidence type="ECO:0000256" key="3">
    <source>
        <dbReference type="ARBA" id="ARBA00022801"/>
    </source>
</evidence>
<dbReference type="InterPro" id="IPR050309">
    <property type="entry name" value="Type-B_Carboxylest/Lipase"/>
</dbReference>
<dbReference type="InterPro" id="IPR019826">
    <property type="entry name" value="Carboxylesterase_B_AS"/>
</dbReference>
<gene>
    <name evidence="9" type="primary">LOC117574764</name>
</gene>
<name>A0A6P8XNI9_DROAB</name>
<evidence type="ECO:0000256" key="2">
    <source>
        <dbReference type="ARBA" id="ARBA00022487"/>
    </source>
</evidence>
<proteinExistence type="inferred from homology"/>
<evidence type="ECO:0000313" key="9">
    <source>
        <dbReference type="RefSeq" id="XP_034114599.2"/>
    </source>
</evidence>
<accession>A0A6P8XNI9</accession>
<keyword evidence="6" id="KW-0732">Signal</keyword>
<dbReference type="Proteomes" id="UP000515160">
    <property type="component" value="Chromosome 2R"/>
</dbReference>
<keyword evidence="8" id="KW-1185">Reference proteome</keyword>
<dbReference type="OrthoDB" id="19653at2759"/>
<keyword evidence="2" id="KW-0719">Serine esterase</keyword>
<dbReference type="RefSeq" id="XP_034114599.2">
    <property type="nucleotide sequence ID" value="XM_034258708.2"/>
</dbReference>
<dbReference type="PANTHER" id="PTHR11559">
    <property type="entry name" value="CARBOXYLESTERASE"/>
    <property type="match status" value="1"/>
</dbReference>
<reference evidence="9" key="1">
    <citation type="submission" date="2025-08" db="UniProtKB">
        <authorList>
            <consortium name="RefSeq"/>
        </authorList>
    </citation>
    <scope>IDENTIFICATION</scope>
    <source>
        <strain evidence="9">15112-1751.03</strain>
        <tissue evidence="9">Whole Adult</tissue>
    </source>
</reference>
<dbReference type="EC" id="3.1.1.-" evidence="6"/>
<feature type="signal peptide" evidence="6">
    <location>
        <begin position="1"/>
        <end position="18"/>
    </location>
</feature>
<evidence type="ECO:0000256" key="6">
    <source>
        <dbReference type="RuleBase" id="RU361235"/>
    </source>
</evidence>
<keyword evidence="4" id="KW-1015">Disulfide bond</keyword>
<dbReference type="Gene3D" id="3.40.50.1820">
    <property type="entry name" value="alpha/beta hydrolase"/>
    <property type="match status" value="1"/>
</dbReference>
<organism evidence="8 9">
    <name type="scientific">Drosophila albomicans</name>
    <name type="common">Fruit fly</name>
    <dbReference type="NCBI Taxonomy" id="7291"/>
    <lineage>
        <taxon>Eukaryota</taxon>
        <taxon>Metazoa</taxon>
        <taxon>Ecdysozoa</taxon>
        <taxon>Arthropoda</taxon>
        <taxon>Hexapoda</taxon>
        <taxon>Insecta</taxon>
        <taxon>Pterygota</taxon>
        <taxon>Neoptera</taxon>
        <taxon>Endopterygota</taxon>
        <taxon>Diptera</taxon>
        <taxon>Brachycera</taxon>
        <taxon>Muscomorpha</taxon>
        <taxon>Ephydroidea</taxon>
        <taxon>Drosophilidae</taxon>
        <taxon>Drosophila</taxon>
    </lineage>
</organism>
<keyword evidence="5" id="KW-0325">Glycoprotein</keyword>
<dbReference type="AlphaFoldDB" id="A0A6P8XNI9"/>
<evidence type="ECO:0000256" key="5">
    <source>
        <dbReference type="ARBA" id="ARBA00023180"/>
    </source>
</evidence>
<dbReference type="InterPro" id="IPR002018">
    <property type="entry name" value="CarbesteraseB"/>
</dbReference>
<keyword evidence="3 6" id="KW-0378">Hydrolase</keyword>
<dbReference type="SUPFAM" id="SSF53474">
    <property type="entry name" value="alpha/beta-Hydrolases"/>
    <property type="match status" value="1"/>
</dbReference>
<sequence>MFSLFVIACLWFHSGVLGVEVDLDLGRIHGVNLTSRLGVSFHAFRGIRYAEPPLGELRFKNPKPVKPWAPATFDASQDGPMCPQPWDNMTDVSEDCLRLNVYTKNLNKSARLPVIVFLHPGGFYVFSGQSKYLAGPANLMDRDCVLVSLNYRLGTLGFLATDSADAPGNAGLKDQVLALRWIQQHIHHFGGDPKSVTLLGYSAGSVSIALHMLSPMSRGLFHRGICMSASPYGRYAYNTSDIVVAQRQARLLKCPETPLKDLVSCLREKPMMDFVTSYNGMFEFGWNPVSNWQIVVEQDHGQERFLIEEPHKTAHSGNFYKVPLISGITEFEFMSGAFFDLRNDTIRGMLNSDWERYAPIVLLYERGTLHSKEISAALRNEYLGGEAIENPGSLLALGRLYSDAIIGVGYNRFMRLMAPHTPIYTYYFRYKGRYSFLKDPETNKTFGAMHHDELLYLFQVPLISPLFNITGPENTTIERLTRMWTGFASTSNPNNSTDKYLCDLNWPLYNTENPKYLEIDEEMTIKSGNINEQRYKFWDKLFPIPTGDNKSRI</sequence>
<evidence type="ECO:0000256" key="1">
    <source>
        <dbReference type="ARBA" id="ARBA00005964"/>
    </source>
</evidence>
<evidence type="ECO:0000256" key="4">
    <source>
        <dbReference type="ARBA" id="ARBA00023157"/>
    </source>
</evidence>
<evidence type="ECO:0000259" key="7">
    <source>
        <dbReference type="Pfam" id="PF00135"/>
    </source>
</evidence>
<dbReference type="PROSITE" id="PS00122">
    <property type="entry name" value="CARBOXYLESTERASE_B_1"/>
    <property type="match status" value="1"/>
</dbReference>
<dbReference type="InterPro" id="IPR029058">
    <property type="entry name" value="AB_hydrolase_fold"/>
</dbReference>
<dbReference type="FunFam" id="3.40.50.1820:FF:000155">
    <property type="entry name" value="Carboxylic ester hydrolase"/>
    <property type="match status" value="1"/>
</dbReference>